<accession>A0AAN9QY37</accession>
<dbReference type="EMBL" id="JAYMYQ010000002">
    <property type="protein sequence ID" value="KAK7351456.1"/>
    <property type="molecule type" value="Genomic_DNA"/>
</dbReference>
<keyword evidence="2" id="KW-1133">Transmembrane helix</keyword>
<evidence type="ECO:0000256" key="2">
    <source>
        <dbReference type="SAM" id="Phobius"/>
    </source>
</evidence>
<dbReference type="SUPFAM" id="SSF58113">
    <property type="entry name" value="Apolipoprotein A-I"/>
    <property type="match status" value="1"/>
</dbReference>
<protein>
    <submittedName>
        <fullName evidence="3">Uncharacterized protein</fullName>
    </submittedName>
</protein>
<gene>
    <name evidence="3" type="ORF">VNO77_10939</name>
</gene>
<dbReference type="PANTHER" id="PTHR34360">
    <property type="entry name" value="OS08G0519400 PROTEIN"/>
    <property type="match status" value="1"/>
</dbReference>
<dbReference type="Gene3D" id="1.10.287.1490">
    <property type="match status" value="1"/>
</dbReference>
<dbReference type="PANTHER" id="PTHR34360:SF1">
    <property type="entry name" value="OS08G0519400 PROTEIN"/>
    <property type="match status" value="1"/>
</dbReference>
<dbReference type="SUPFAM" id="SSF57997">
    <property type="entry name" value="Tropomyosin"/>
    <property type="match status" value="1"/>
</dbReference>
<evidence type="ECO:0000313" key="3">
    <source>
        <dbReference type="EMBL" id="KAK7351456.1"/>
    </source>
</evidence>
<keyword evidence="4" id="KW-1185">Reference proteome</keyword>
<organism evidence="3 4">
    <name type="scientific">Canavalia gladiata</name>
    <name type="common">Sword bean</name>
    <name type="synonym">Dolichos gladiatus</name>
    <dbReference type="NCBI Taxonomy" id="3824"/>
    <lineage>
        <taxon>Eukaryota</taxon>
        <taxon>Viridiplantae</taxon>
        <taxon>Streptophyta</taxon>
        <taxon>Embryophyta</taxon>
        <taxon>Tracheophyta</taxon>
        <taxon>Spermatophyta</taxon>
        <taxon>Magnoliopsida</taxon>
        <taxon>eudicotyledons</taxon>
        <taxon>Gunneridae</taxon>
        <taxon>Pentapetalae</taxon>
        <taxon>rosids</taxon>
        <taxon>fabids</taxon>
        <taxon>Fabales</taxon>
        <taxon>Fabaceae</taxon>
        <taxon>Papilionoideae</taxon>
        <taxon>50 kb inversion clade</taxon>
        <taxon>NPAAA clade</taxon>
        <taxon>indigoferoid/millettioid clade</taxon>
        <taxon>Phaseoleae</taxon>
        <taxon>Canavalia</taxon>
    </lineage>
</organism>
<feature type="transmembrane region" description="Helical" evidence="2">
    <location>
        <begin position="440"/>
        <end position="463"/>
    </location>
</feature>
<sequence length="468" mass="53630">MSTSHRTKLDSLSYEQIQDRLVRIDQRTPQRVFFSEALLAAKQICIAMAPPKLFVFAVSVTLIFALVGAETDVSIDGSTQEPDSSAIKIQLDQLSSKIRFLESQFNEKSEEVKKKDQVVAEKEKLVQENLRTIQSLQNEIASLQKKGTLDAEEQVGKAHARADELQKQVDKFEKEREAQNKEKVNWETRVLELEKKIDDLNSKLKDIQKINEEQKTKIRKTQRALEVAEEEMMKAKFEATIKEKELREAHGAWLPPWLAAHCDHSKSLIETHWNKHGKPALDMFTQKALEKQAQLGKWAEPHVETIKTKWIPIVKEQWSVVKTNAEPHVQLLTTKTVEAYEASRNAISPHISKAIEFADPFYQEARKFSKPYIDQAAVAAKPHVDKVQVVLNPYTKKVVHVYGKFLESATTYHRQVQVTVQETLKKHELTRPLATKELEWFAASALLALPIILLARVFSAIFCKKTRR</sequence>
<reference evidence="3 4" key="1">
    <citation type="submission" date="2024-01" db="EMBL/GenBank/DDBJ databases">
        <title>The genomes of 5 underutilized Papilionoideae crops provide insights into root nodulation and disease resistanc.</title>
        <authorList>
            <person name="Jiang F."/>
        </authorList>
    </citation>
    <scope>NUCLEOTIDE SEQUENCE [LARGE SCALE GENOMIC DNA]</scope>
    <source>
        <strain evidence="3">LVBAO_FW01</strain>
        <tissue evidence="3">Leaves</tissue>
    </source>
</reference>
<dbReference type="Proteomes" id="UP001367508">
    <property type="component" value="Unassembled WGS sequence"/>
</dbReference>
<evidence type="ECO:0000256" key="1">
    <source>
        <dbReference type="SAM" id="Coils"/>
    </source>
</evidence>
<evidence type="ECO:0000313" key="4">
    <source>
        <dbReference type="Proteomes" id="UP001367508"/>
    </source>
</evidence>
<proteinExistence type="predicted"/>
<keyword evidence="1" id="KW-0175">Coiled coil</keyword>
<feature type="coiled-coil region" evidence="1">
    <location>
        <begin position="91"/>
        <end position="245"/>
    </location>
</feature>
<name>A0AAN9QY37_CANGL</name>
<keyword evidence="2" id="KW-0812">Transmembrane</keyword>
<dbReference type="AlphaFoldDB" id="A0AAN9QY37"/>
<comment type="caution">
    <text evidence="3">The sequence shown here is derived from an EMBL/GenBank/DDBJ whole genome shotgun (WGS) entry which is preliminary data.</text>
</comment>
<keyword evidence="2" id="KW-0472">Membrane</keyword>